<evidence type="ECO:0000256" key="1">
    <source>
        <dbReference type="ARBA" id="ARBA00022630"/>
    </source>
</evidence>
<accession>E0PE40</accession>
<dbReference type="SUPFAM" id="SSF52218">
    <property type="entry name" value="Flavoproteins"/>
    <property type="match status" value="1"/>
</dbReference>
<dbReference type="PROSITE" id="PS51257">
    <property type="entry name" value="PROKAR_LIPOPROTEIN"/>
    <property type="match status" value="1"/>
</dbReference>
<evidence type="ECO:0000313" key="6">
    <source>
        <dbReference type="Proteomes" id="UP000004290"/>
    </source>
</evidence>
<gene>
    <name evidence="5" type="ORF">HMPREF9319_1113</name>
</gene>
<dbReference type="GO" id="GO:0016491">
    <property type="term" value="F:oxidoreductase activity"/>
    <property type="evidence" value="ECO:0007669"/>
    <property type="project" value="UniProtKB-KW"/>
</dbReference>
<proteinExistence type="predicted"/>
<evidence type="ECO:0000256" key="2">
    <source>
        <dbReference type="ARBA" id="ARBA00022643"/>
    </source>
</evidence>
<reference evidence="5 6" key="1">
    <citation type="submission" date="2010-07" db="EMBL/GenBank/DDBJ databases">
        <authorList>
            <person name="Muzny D."/>
            <person name="Qin X."/>
            <person name="Deng J."/>
            <person name="Jiang H."/>
            <person name="Liu Y."/>
            <person name="Qu J."/>
            <person name="Song X.-Z."/>
            <person name="Zhang L."/>
            <person name="Thornton R."/>
            <person name="Coyle M."/>
            <person name="Francisco L."/>
            <person name="Jackson L."/>
            <person name="Javaid M."/>
            <person name="Korchina V."/>
            <person name="Kovar C."/>
            <person name="Mata R."/>
            <person name="Mathew T."/>
            <person name="Ngo R."/>
            <person name="Nguyen L."/>
            <person name="Nguyen N."/>
            <person name="Okwuonu G."/>
            <person name="Ongeri F."/>
            <person name="Pham C."/>
            <person name="Simmons D."/>
            <person name="Wilczek-Boney K."/>
            <person name="Hale W."/>
            <person name="Jakkamsetti A."/>
            <person name="Pham P."/>
            <person name="Ruth R."/>
            <person name="San Lucas F."/>
            <person name="Warren J."/>
            <person name="Zhang J."/>
            <person name="Zhao Z."/>
            <person name="Zhou C."/>
            <person name="Zhu D."/>
            <person name="Lee S."/>
            <person name="Bess C."/>
            <person name="Blankenburg K."/>
            <person name="Forbes L."/>
            <person name="Fu Q."/>
            <person name="Gubbala S."/>
            <person name="Hirani K."/>
            <person name="Jayaseelan J.C."/>
            <person name="Lara F."/>
            <person name="Munidasa M."/>
            <person name="Palculict T."/>
            <person name="Patil S."/>
            <person name="Pu L.-L."/>
            <person name="Saada N."/>
            <person name="Tang L."/>
            <person name="Weissenberger G."/>
            <person name="Zhu Y."/>
            <person name="Hemphill L."/>
            <person name="Shang Y."/>
            <person name="Youmans B."/>
            <person name="Ayvaz T."/>
            <person name="Ross M."/>
            <person name="Santibanez J."/>
            <person name="Aqrawi P."/>
            <person name="Gross S."/>
            <person name="Joshi V."/>
            <person name="Fowler G."/>
            <person name="Nazareth L."/>
            <person name="Reid J."/>
            <person name="Worley K."/>
            <person name="Petrosino J."/>
            <person name="Highlander S."/>
            <person name="Gibbs R."/>
        </authorList>
    </citation>
    <scope>NUCLEOTIDE SEQUENCE [LARGE SCALE GENOMIC DNA]</scope>
    <source>
        <strain evidence="5 6">ATCC 700338</strain>
    </source>
</reference>
<keyword evidence="6" id="KW-1185">Reference proteome</keyword>
<keyword evidence="2" id="KW-0288">FMN</keyword>
<dbReference type="HOGENOM" id="CLU_050993_7_0_9"/>
<evidence type="ECO:0000313" key="5">
    <source>
        <dbReference type="EMBL" id="EFM27550.1"/>
    </source>
</evidence>
<dbReference type="PANTHER" id="PTHR43278:SF4">
    <property type="entry name" value="NAD(P)H-DEPENDENT FMN-CONTAINING OXIDOREDUCTASE YWQN-RELATED"/>
    <property type="match status" value="1"/>
</dbReference>
<dbReference type="EMBL" id="AEEL01000014">
    <property type="protein sequence ID" value="EFM27550.1"/>
    <property type="molecule type" value="Genomic_DNA"/>
</dbReference>
<name>E0PE40_STREI</name>
<dbReference type="InterPro" id="IPR029039">
    <property type="entry name" value="Flavoprotein-like_sf"/>
</dbReference>
<dbReference type="AlphaFoldDB" id="E0PE40"/>
<dbReference type="Pfam" id="PF03358">
    <property type="entry name" value="FMN_red"/>
    <property type="match status" value="1"/>
</dbReference>
<dbReference type="InterPro" id="IPR005025">
    <property type="entry name" value="FMN_Rdtase-like_dom"/>
</dbReference>
<evidence type="ECO:0000256" key="3">
    <source>
        <dbReference type="SAM" id="SignalP"/>
    </source>
</evidence>
<keyword evidence="3" id="KW-0732">Signal</keyword>
<dbReference type="Proteomes" id="UP000004290">
    <property type="component" value="Unassembled WGS sequence"/>
</dbReference>
<dbReference type="EC" id="1.7.-.-" evidence="5"/>
<comment type="caution">
    <text evidence="5">The sequence shown here is derived from an EMBL/GenBank/DDBJ whole genome shotgun (WGS) entry which is preliminary data.</text>
</comment>
<feature type="domain" description="NADPH-dependent FMN reductase-like" evidence="4">
    <location>
        <begin position="51"/>
        <end position="155"/>
    </location>
</feature>
<dbReference type="InterPro" id="IPR051796">
    <property type="entry name" value="ISF_SsuE-like"/>
</dbReference>
<dbReference type="Gene3D" id="3.40.50.360">
    <property type="match status" value="1"/>
</dbReference>
<dbReference type="PANTHER" id="PTHR43278">
    <property type="entry name" value="NAD(P)H-DEPENDENT FMN-CONTAINING OXIDOREDUCTASE YWQN-RELATED"/>
    <property type="match status" value="1"/>
</dbReference>
<feature type="signal peptide" evidence="3">
    <location>
        <begin position="1"/>
        <end position="30"/>
    </location>
</feature>
<protein>
    <submittedName>
        <fullName evidence="5">Flavin reductase</fullName>
        <ecNumber evidence="5">1.7.-.-</ecNumber>
    </submittedName>
</protein>
<evidence type="ECO:0000259" key="4">
    <source>
        <dbReference type="Pfam" id="PF03358"/>
    </source>
</evidence>
<keyword evidence="5" id="KW-0560">Oxidoreductase</keyword>
<keyword evidence="1" id="KW-0285">Flavoprotein</keyword>
<organism evidence="5 6">
    <name type="scientific">Streptococcus equinus ATCC 700338</name>
    <dbReference type="NCBI Taxonomy" id="864569"/>
    <lineage>
        <taxon>Bacteria</taxon>
        <taxon>Bacillati</taxon>
        <taxon>Bacillota</taxon>
        <taxon>Bacilli</taxon>
        <taxon>Lactobacillales</taxon>
        <taxon>Streptococcaceae</taxon>
        <taxon>Streptococcus</taxon>
    </lineage>
</organism>
<dbReference type="RefSeq" id="WP_003065111.1">
    <property type="nucleotide sequence ID" value="NZ_GL397128.1"/>
</dbReference>
<sequence length="202" mass="22494">MKKLRIGLISFLSVFLVACSSSQTSGTTMAERSSSVNVNQSEEGASMVNSKIIFVNASRNKDGNTVQMAEKMLEGIKYEQVNLVDYNIAFLGQEDMNDEFQDFLTDIEGAETIVIGTPVYWHSMSGSLKTMIDRLYELQDNDFSLKGKNLYFFMQGSAPTDLAIESTEYIIERVAAQTGMNLIGVADNDEEINELHEQLLAE</sequence>
<feature type="chain" id="PRO_5003138612" evidence="3">
    <location>
        <begin position="31"/>
        <end position="202"/>
    </location>
</feature>